<proteinExistence type="predicted"/>
<evidence type="ECO:0000313" key="1">
    <source>
        <dbReference type="EMBL" id="BEG97891.1"/>
    </source>
</evidence>
<keyword evidence="2" id="KW-1185">Reference proteome</keyword>
<dbReference type="RefSeq" id="WP_353332351.1">
    <property type="nucleotide sequence ID" value="NZ_AP028055.1"/>
</dbReference>
<dbReference type="Proteomes" id="UP001496674">
    <property type="component" value="Chromosome"/>
</dbReference>
<accession>A0ABM8I708</accession>
<name>A0ABM8I708_9BACE</name>
<sequence>MNSQASWFEYTDRSGGLKYNLTGYFPSWKVMNDWFGIFKEWFGYGWYKLKGWRFNIKWGWEK</sequence>
<evidence type="ECO:0008006" key="3">
    <source>
        <dbReference type="Google" id="ProtNLM"/>
    </source>
</evidence>
<protein>
    <recommendedName>
        <fullName evidence="3">MFS transporter</fullName>
    </recommendedName>
</protein>
<organism evidence="1 2">
    <name type="scientific">Bacteroides sedimenti</name>
    <dbReference type="NCBI Taxonomy" id="2136147"/>
    <lineage>
        <taxon>Bacteria</taxon>
        <taxon>Pseudomonadati</taxon>
        <taxon>Bacteroidota</taxon>
        <taxon>Bacteroidia</taxon>
        <taxon>Bacteroidales</taxon>
        <taxon>Bacteroidaceae</taxon>
        <taxon>Bacteroides</taxon>
    </lineage>
</organism>
<dbReference type="EMBL" id="AP028055">
    <property type="protein sequence ID" value="BEG97891.1"/>
    <property type="molecule type" value="Genomic_DNA"/>
</dbReference>
<evidence type="ECO:0000313" key="2">
    <source>
        <dbReference type="Proteomes" id="UP001496674"/>
    </source>
</evidence>
<gene>
    <name evidence="1" type="ORF">BSYN_01560</name>
</gene>
<reference evidence="1 2" key="1">
    <citation type="submission" date="2023-04" db="EMBL/GenBank/DDBJ databases">
        <title>Draft genome sequence of acteroides sedimenti strain YN3PY1.</title>
        <authorList>
            <person name="Yoshida N."/>
        </authorList>
    </citation>
    <scope>NUCLEOTIDE SEQUENCE [LARGE SCALE GENOMIC DNA]</scope>
    <source>
        <strain evidence="1 2">YN3PY1</strain>
    </source>
</reference>